<evidence type="ECO:0008006" key="4">
    <source>
        <dbReference type="Google" id="ProtNLM"/>
    </source>
</evidence>
<comment type="caution">
    <text evidence="2">The sequence shown here is derived from an EMBL/GenBank/DDBJ whole genome shotgun (WGS) entry which is preliminary data.</text>
</comment>
<keyword evidence="1" id="KW-1133">Transmembrane helix</keyword>
<proteinExistence type="predicted"/>
<dbReference type="RefSeq" id="WP_367919022.1">
    <property type="nucleotide sequence ID" value="NZ_BAABAC010000018.1"/>
</dbReference>
<keyword evidence="3" id="KW-1185">Reference proteome</keyword>
<evidence type="ECO:0000256" key="1">
    <source>
        <dbReference type="SAM" id="Phobius"/>
    </source>
</evidence>
<accession>A0ABW3W5P8</accession>
<dbReference type="Proteomes" id="UP001597229">
    <property type="component" value="Unassembled WGS sequence"/>
</dbReference>
<keyword evidence="1" id="KW-0472">Membrane</keyword>
<gene>
    <name evidence="2" type="ORF">ACFQ3F_22140</name>
</gene>
<reference evidence="3" key="1">
    <citation type="journal article" date="2019" name="Int. J. Syst. Evol. Microbiol.">
        <title>The Global Catalogue of Microorganisms (GCM) 10K type strain sequencing project: providing services to taxonomists for standard genome sequencing and annotation.</title>
        <authorList>
            <consortium name="The Broad Institute Genomics Platform"/>
            <consortium name="The Broad Institute Genome Sequencing Center for Infectious Disease"/>
            <person name="Wu L."/>
            <person name="Ma J."/>
        </authorList>
    </citation>
    <scope>NUCLEOTIDE SEQUENCE [LARGE SCALE GENOMIC DNA]</scope>
    <source>
        <strain evidence="3">CCUG 52478</strain>
    </source>
</reference>
<name>A0ABW3W5P8_9ACTN</name>
<evidence type="ECO:0000313" key="2">
    <source>
        <dbReference type="EMBL" id="MFD1250509.1"/>
    </source>
</evidence>
<sequence>MTLARALYLLFAVAAGGRSAVQWLDDPGRAPLAYALSTVAFGCYLAGYLATRPDPGPRRRRLLTVLACVELGGVLVVGTLSLLAPRLFPDTTVWSDYGAGYAFVPLVIPVALLAWLRRSSGVPSADPAPAPSA</sequence>
<dbReference type="EMBL" id="JBHTLX010000024">
    <property type="protein sequence ID" value="MFD1250509.1"/>
    <property type="molecule type" value="Genomic_DNA"/>
</dbReference>
<keyword evidence="1" id="KW-0812">Transmembrane</keyword>
<feature type="transmembrane region" description="Helical" evidence="1">
    <location>
        <begin position="62"/>
        <end position="85"/>
    </location>
</feature>
<feature type="transmembrane region" description="Helical" evidence="1">
    <location>
        <begin position="30"/>
        <end position="50"/>
    </location>
</feature>
<evidence type="ECO:0000313" key="3">
    <source>
        <dbReference type="Proteomes" id="UP001597229"/>
    </source>
</evidence>
<feature type="transmembrane region" description="Helical" evidence="1">
    <location>
        <begin position="97"/>
        <end position="116"/>
    </location>
</feature>
<protein>
    <recommendedName>
        <fullName evidence="4">Integral membrane protein</fullName>
    </recommendedName>
</protein>
<organism evidence="2 3">
    <name type="scientific">Nocardioides ginsengisoli</name>
    <dbReference type="NCBI Taxonomy" id="363868"/>
    <lineage>
        <taxon>Bacteria</taxon>
        <taxon>Bacillati</taxon>
        <taxon>Actinomycetota</taxon>
        <taxon>Actinomycetes</taxon>
        <taxon>Propionibacteriales</taxon>
        <taxon>Nocardioidaceae</taxon>
        <taxon>Nocardioides</taxon>
    </lineage>
</organism>